<comment type="cofactor">
    <cofactor evidence="5">
        <name>FAD</name>
        <dbReference type="ChEBI" id="CHEBI:57692"/>
    </cofactor>
</comment>
<dbReference type="GO" id="GO:0004499">
    <property type="term" value="F:N,N-dimethylaniline monooxygenase activity"/>
    <property type="evidence" value="ECO:0007669"/>
    <property type="project" value="InterPro"/>
</dbReference>
<evidence type="ECO:0000256" key="3">
    <source>
        <dbReference type="ARBA" id="ARBA00022827"/>
    </source>
</evidence>
<dbReference type="AlphaFoldDB" id="A0A2P5BBI5"/>
<dbReference type="InterPro" id="IPR036188">
    <property type="entry name" value="FAD/NAD-bd_sf"/>
</dbReference>
<evidence type="ECO:0000313" key="7">
    <source>
        <dbReference type="Proteomes" id="UP000237105"/>
    </source>
</evidence>
<dbReference type="Gene3D" id="3.50.50.60">
    <property type="entry name" value="FAD/NAD(P)-binding domain"/>
    <property type="match status" value="2"/>
</dbReference>
<evidence type="ECO:0000313" key="6">
    <source>
        <dbReference type="EMBL" id="PON46149.1"/>
    </source>
</evidence>
<dbReference type="STRING" id="3476.A0A2P5BBI5"/>
<dbReference type="OrthoDB" id="66881at2759"/>
<accession>A0A2P5BBI5</accession>
<dbReference type="InterPro" id="IPR050346">
    <property type="entry name" value="FMO-like"/>
</dbReference>
<organism evidence="6 7">
    <name type="scientific">Parasponia andersonii</name>
    <name type="common">Sponia andersonii</name>
    <dbReference type="NCBI Taxonomy" id="3476"/>
    <lineage>
        <taxon>Eukaryota</taxon>
        <taxon>Viridiplantae</taxon>
        <taxon>Streptophyta</taxon>
        <taxon>Embryophyta</taxon>
        <taxon>Tracheophyta</taxon>
        <taxon>Spermatophyta</taxon>
        <taxon>Magnoliopsida</taxon>
        <taxon>eudicotyledons</taxon>
        <taxon>Gunneridae</taxon>
        <taxon>Pentapetalae</taxon>
        <taxon>rosids</taxon>
        <taxon>fabids</taxon>
        <taxon>Rosales</taxon>
        <taxon>Cannabaceae</taxon>
        <taxon>Parasponia</taxon>
    </lineage>
</organism>
<keyword evidence="4 5" id="KW-0560">Oxidoreductase</keyword>
<dbReference type="EC" id="1.-.-.-" evidence="5"/>
<dbReference type="PANTHER" id="PTHR23023">
    <property type="entry name" value="DIMETHYLANILINE MONOOXYGENASE"/>
    <property type="match status" value="1"/>
</dbReference>
<evidence type="ECO:0000256" key="2">
    <source>
        <dbReference type="ARBA" id="ARBA00022630"/>
    </source>
</evidence>
<name>A0A2P5BBI5_PARAD</name>
<reference evidence="7" key="1">
    <citation type="submission" date="2016-06" db="EMBL/GenBank/DDBJ databases">
        <title>Parallel loss of symbiosis genes in relatives of nitrogen-fixing non-legume Parasponia.</title>
        <authorList>
            <person name="Van Velzen R."/>
            <person name="Holmer R."/>
            <person name="Bu F."/>
            <person name="Rutten L."/>
            <person name="Van Zeijl A."/>
            <person name="Liu W."/>
            <person name="Santuari L."/>
            <person name="Cao Q."/>
            <person name="Sharma T."/>
            <person name="Shen D."/>
            <person name="Roswanjaya Y."/>
            <person name="Wardhani T."/>
            <person name="Kalhor M.S."/>
            <person name="Jansen J."/>
            <person name="Van den Hoogen J."/>
            <person name="Gungor B."/>
            <person name="Hartog M."/>
            <person name="Hontelez J."/>
            <person name="Verver J."/>
            <person name="Yang W.-C."/>
            <person name="Schijlen E."/>
            <person name="Repin R."/>
            <person name="Schilthuizen M."/>
            <person name="Schranz E."/>
            <person name="Heidstra R."/>
            <person name="Miyata K."/>
            <person name="Fedorova E."/>
            <person name="Kohlen W."/>
            <person name="Bisseling T."/>
            <person name="Smit S."/>
            <person name="Geurts R."/>
        </authorList>
    </citation>
    <scope>NUCLEOTIDE SEQUENCE [LARGE SCALE GENOMIC DNA]</scope>
    <source>
        <strain evidence="7">cv. WU1-14</strain>
    </source>
</reference>
<proteinExistence type="inferred from homology"/>
<keyword evidence="7" id="KW-1185">Reference proteome</keyword>
<evidence type="ECO:0000256" key="5">
    <source>
        <dbReference type="RuleBase" id="RU361177"/>
    </source>
</evidence>
<gene>
    <name evidence="6" type="ORF">PanWU01x14_253720</name>
</gene>
<comment type="similarity">
    <text evidence="1 5">Belongs to the FMO family.</text>
</comment>
<dbReference type="Pfam" id="PF00743">
    <property type="entry name" value="FMO-like"/>
    <property type="match status" value="1"/>
</dbReference>
<keyword evidence="3 5" id="KW-0274">FAD</keyword>
<evidence type="ECO:0000256" key="1">
    <source>
        <dbReference type="ARBA" id="ARBA00009183"/>
    </source>
</evidence>
<dbReference type="Proteomes" id="UP000237105">
    <property type="component" value="Unassembled WGS sequence"/>
</dbReference>
<comment type="caution">
    <text evidence="6">The sequence shown here is derived from an EMBL/GenBank/DDBJ whole genome shotgun (WGS) entry which is preliminary data.</text>
</comment>
<sequence length="130" mass="14650">MSSCRIQMLPENFYEKVEKGSIILKSSQSFSFCKGGLIIDGATQPWETDIVILATGYRVDQKLKIMFKSPIFKNQISGTEASTVPLYRHMIHPRIPQPAVVGYAESLSNLCTSEIRCQWLAQFLSGKFEV</sequence>
<protein>
    <recommendedName>
        <fullName evidence="5">Flavin-containing monooxygenase</fullName>
        <ecNumber evidence="5">1.-.-.-</ecNumber>
    </recommendedName>
</protein>
<dbReference type="EMBL" id="JXTB01000317">
    <property type="protein sequence ID" value="PON46149.1"/>
    <property type="molecule type" value="Genomic_DNA"/>
</dbReference>
<dbReference type="InterPro" id="IPR020946">
    <property type="entry name" value="Flavin_mOase-like"/>
</dbReference>
<evidence type="ECO:0000256" key="4">
    <source>
        <dbReference type="ARBA" id="ARBA00023002"/>
    </source>
</evidence>
<keyword evidence="5 6" id="KW-0503">Monooxygenase</keyword>
<keyword evidence="2 5" id="KW-0285">Flavoprotein</keyword>
<dbReference type="GO" id="GO:0050660">
    <property type="term" value="F:flavin adenine dinucleotide binding"/>
    <property type="evidence" value="ECO:0007669"/>
    <property type="project" value="InterPro"/>
</dbReference>
<dbReference type="GO" id="GO:0050661">
    <property type="term" value="F:NADP binding"/>
    <property type="evidence" value="ECO:0007669"/>
    <property type="project" value="InterPro"/>
</dbReference>